<dbReference type="InterPro" id="IPR019956">
    <property type="entry name" value="Ubiquitin_dom"/>
</dbReference>
<dbReference type="AlphaFoldDB" id="K4FUX9"/>
<dbReference type="Gene3D" id="3.10.20.90">
    <property type="entry name" value="Phosphatidylinositol 3-kinase Catalytic Subunit, Chain A, domain 1"/>
    <property type="match status" value="2"/>
</dbReference>
<dbReference type="GeneTree" id="ENSGT00970000196562"/>
<organism evidence="2">
    <name type="scientific">Callorhinchus milii</name>
    <name type="common">Ghost shark</name>
    <dbReference type="NCBI Taxonomy" id="7868"/>
    <lineage>
        <taxon>Eukaryota</taxon>
        <taxon>Metazoa</taxon>
        <taxon>Chordata</taxon>
        <taxon>Craniata</taxon>
        <taxon>Vertebrata</taxon>
        <taxon>Chondrichthyes</taxon>
        <taxon>Holocephali</taxon>
        <taxon>Chimaeriformes</taxon>
        <taxon>Callorhinchidae</taxon>
        <taxon>Callorhinchus</taxon>
    </lineage>
</organism>
<dbReference type="PROSITE" id="PS50053">
    <property type="entry name" value="UBIQUITIN_2"/>
    <property type="match status" value="2"/>
</dbReference>
<dbReference type="InterPro" id="IPR000626">
    <property type="entry name" value="Ubiquitin-like_dom"/>
</dbReference>
<sequence length="155" mass="17648">MRIQVKFITGSVVDLEVDPSIQVSQLKNMIFLKTQVPDHQQRLVLQNGNRVELSDEQRLCQFNVTSSSTILLIVKDNSPIQVFLKNEKGKISTHMVQPSDSVTSFKERVSRQEGVPPNQQRLLHEGKQLEDGYKLSDYNIQAESTIFLLLRLRGG</sequence>
<dbReference type="Pfam" id="PF00240">
    <property type="entry name" value="ubiquitin"/>
    <property type="match status" value="2"/>
</dbReference>
<name>K4FUX9_CALMI</name>
<evidence type="ECO:0000259" key="1">
    <source>
        <dbReference type="PROSITE" id="PS50053"/>
    </source>
</evidence>
<dbReference type="InterPro" id="IPR050158">
    <property type="entry name" value="Ubiquitin_ubiquitin-like"/>
</dbReference>
<reference evidence="4" key="4">
    <citation type="journal article" date="2014" name="Nature">
        <title>Elephant shark genome provides unique insights into gnathostome evolution.</title>
        <authorList>
            <consortium name="International Elephant Shark Genome Sequencing Consortium"/>
            <person name="Venkatesh B."/>
            <person name="Lee A.P."/>
            <person name="Ravi V."/>
            <person name="Maurya A.K."/>
            <person name="Lian M.M."/>
            <person name="Swann J.B."/>
            <person name="Ohta Y."/>
            <person name="Flajnik M.F."/>
            <person name="Sutoh Y."/>
            <person name="Kasahara M."/>
            <person name="Hoon S."/>
            <person name="Gangu V."/>
            <person name="Roy S.W."/>
            <person name="Irimia M."/>
            <person name="Korzh V."/>
            <person name="Kondrychyn I."/>
            <person name="Lim Z.W."/>
            <person name="Tay B.H."/>
            <person name="Tohari S."/>
            <person name="Kong K.W."/>
            <person name="Ho S."/>
            <person name="Lorente-Galdos B."/>
            <person name="Quilez J."/>
            <person name="Marques-Bonet T."/>
            <person name="Raney B.J."/>
            <person name="Ingham P.W."/>
            <person name="Tay A."/>
            <person name="Hillier L.W."/>
            <person name="Minx P."/>
            <person name="Boehm T."/>
            <person name="Wilson R.K."/>
            <person name="Brenner S."/>
            <person name="Warren W.C."/>
        </authorList>
    </citation>
    <scope>NUCLEOTIDE SEQUENCE [LARGE SCALE GENOMIC DNA]</scope>
</reference>
<proteinExistence type="evidence at transcript level"/>
<dbReference type="STRING" id="7868.ENSCMIP00000039971"/>
<dbReference type="Proteomes" id="UP000314986">
    <property type="component" value="Unassembled WGS sequence"/>
</dbReference>
<dbReference type="FunFam" id="3.10.20.90:FF:000222">
    <property type="entry name" value="Polyubiquitin 5"/>
    <property type="match status" value="1"/>
</dbReference>
<dbReference type="OMA" id="MSDEHTL"/>
<evidence type="ECO:0000313" key="2">
    <source>
        <dbReference type="EMBL" id="AFK11449.1"/>
    </source>
</evidence>
<dbReference type="Ensembl" id="ENSCMIT00000040542.1">
    <property type="protein sequence ID" value="ENSCMIP00000039971.1"/>
    <property type="gene ID" value="ENSCMIG00000016721.1"/>
</dbReference>
<protein>
    <submittedName>
        <fullName evidence="2">Ubiquitin-like protein</fullName>
    </submittedName>
</protein>
<accession>K4FUX9</accession>
<gene>
    <name evidence="3" type="primary">LOC103184060</name>
</gene>
<dbReference type="PANTHER" id="PTHR10666">
    <property type="entry name" value="UBIQUITIN"/>
    <property type="match status" value="1"/>
</dbReference>
<dbReference type="KEGG" id="cmk:103184060"/>
<reference evidence="3" key="5">
    <citation type="submission" date="2025-05" db="UniProtKB">
        <authorList>
            <consortium name="Ensembl"/>
        </authorList>
    </citation>
    <scope>IDENTIFICATION</scope>
</reference>
<feature type="domain" description="Ubiquitin-like" evidence="1">
    <location>
        <begin position="80"/>
        <end position="155"/>
    </location>
</feature>
<feature type="domain" description="Ubiquitin-like" evidence="1">
    <location>
        <begin position="1"/>
        <end position="79"/>
    </location>
</feature>
<dbReference type="SMART" id="SM00213">
    <property type="entry name" value="UBQ"/>
    <property type="match status" value="2"/>
</dbReference>
<dbReference type="GeneID" id="103184060"/>
<dbReference type="SUPFAM" id="SSF54236">
    <property type="entry name" value="Ubiquitin-like"/>
    <property type="match status" value="2"/>
</dbReference>
<reference evidence="2" key="3">
    <citation type="journal article" date="2012" name="PLoS ONE">
        <title>Sequencing and Analysis of Full-Length cDNAs, 5'-ESTs and 3'-ESTs from a Cartilaginous Fish, the Elephant Shark (Callorhinchus milii).</title>
        <authorList>
            <person name="Tan Y.Y."/>
            <person name="Kodzius R."/>
            <person name="Tay B.H."/>
            <person name="Tay A."/>
            <person name="Brenner S."/>
            <person name="Venkatesh B."/>
        </authorList>
    </citation>
    <scope>NUCLEOTIDE SEQUENCE</scope>
    <source>
        <tissue evidence="2">Spleen</tissue>
    </source>
</reference>
<dbReference type="RefSeq" id="NP_001280077.1">
    <property type="nucleotide sequence ID" value="NM_001293148.1"/>
</dbReference>
<reference evidence="4" key="2">
    <citation type="journal article" date="2007" name="PLoS Biol.">
        <title>Survey sequencing and comparative analysis of the elephant shark (Callorhinchus milii) genome.</title>
        <authorList>
            <person name="Venkatesh B."/>
            <person name="Kirkness E.F."/>
            <person name="Loh Y.H."/>
            <person name="Halpern A.L."/>
            <person name="Lee A.P."/>
            <person name="Johnson J."/>
            <person name="Dandona N."/>
            <person name="Viswanathan L.D."/>
            <person name="Tay A."/>
            <person name="Venter J.C."/>
            <person name="Strausberg R.L."/>
            <person name="Brenner S."/>
        </authorList>
    </citation>
    <scope>NUCLEOTIDE SEQUENCE [LARGE SCALE GENOMIC DNA]</scope>
</reference>
<dbReference type="OrthoDB" id="1885901at2759"/>
<dbReference type="SMR" id="K4FUX9"/>
<dbReference type="PRINTS" id="PR00348">
    <property type="entry name" value="UBIQUITIN"/>
</dbReference>
<reference evidence="4" key="1">
    <citation type="journal article" date="2006" name="Science">
        <title>Ancient noncoding elements conserved in the human genome.</title>
        <authorList>
            <person name="Venkatesh B."/>
            <person name="Kirkness E.F."/>
            <person name="Loh Y.H."/>
            <person name="Halpern A.L."/>
            <person name="Lee A.P."/>
            <person name="Johnson J."/>
            <person name="Dandona N."/>
            <person name="Viswanathan L.D."/>
            <person name="Tay A."/>
            <person name="Venter J.C."/>
            <person name="Strausberg R.L."/>
            <person name="Brenner S."/>
        </authorList>
    </citation>
    <scope>NUCLEOTIDE SEQUENCE [LARGE SCALE GENOMIC DNA]</scope>
</reference>
<dbReference type="CDD" id="cd01792">
    <property type="entry name" value="Ubl1_ISG15"/>
    <property type="match status" value="1"/>
</dbReference>
<dbReference type="EMBL" id="JX053221">
    <property type="protein sequence ID" value="AFK11449.1"/>
    <property type="molecule type" value="mRNA"/>
</dbReference>
<dbReference type="InterPro" id="IPR029071">
    <property type="entry name" value="Ubiquitin-like_domsf"/>
</dbReference>
<evidence type="ECO:0000313" key="4">
    <source>
        <dbReference type="Proteomes" id="UP000314986"/>
    </source>
</evidence>
<evidence type="ECO:0000313" key="3">
    <source>
        <dbReference type="Ensembl" id="ENSCMIP00000039971.1"/>
    </source>
</evidence>
<keyword evidence="4" id="KW-1185">Reference proteome</keyword>